<name>A0A8S4BG77_9TELE</name>
<dbReference type="AlphaFoldDB" id="A0A8S4BG77"/>
<reference evidence="2" key="1">
    <citation type="submission" date="2021-05" db="EMBL/GenBank/DDBJ databases">
        <authorList>
            <person name="Tigano A."/>
        </authorList>
    </citation>
    <scope>NUCLEOTIDE SEQUENCE</scope>
</reference>
<organism evidence="2 3">
    <name type="scientific">Menidia menidia</name>
    <name type="common">Atlantic silverside</name>
    <dbReference type="NCBI Taxonomy" id="238744"/>
    <lineage>
        <taxon>Eukaryota</taxon>
        <taxon>Metazoa</taxon>
        <taxon>Chordata</taxon>
        <taxon>Craniata</taxon>
        <taxon>Vertebrata</taxon>
        <taxon>Euteleostomi</taxon>
        <taxon>Actinopterygii</taxon>
        <taxon>Neopterygii</taxon>
        <taxon>Teleostei</taxon>
        <taxon>Neoteleostei</taxon>
        <taxon>Acanthomorphata</taxon>
        <taxon>Ovalentaria</taxon>
        <taxon>Atherinomorphae</taxon>
        <taxon>Atheriniformes</taxon>
        <taxon>Atherinopsidae</taxon>
        <taxon>Menidiinae</taxon>
        <taxon>Menidia</taxon>
    </lineage>
</organism>
<evidence type="ECO:0000313" key="2">
    <source>
        <dbReference type="EMBL" id="CAG5958002.1"/>
    </source>
</evidence>
<evidence type="ECO:0000256" key="1">
    <source>
        <dbReference type="SAM" id="MobiDB-lite"/>
    </source>
</evidence>
<proteinExistence type="predicted"/>
<keyword evidence="3" id="KW-1185">Reference proteome</keyword>
<dbReference type="OrthoDB" id="8927228at2759"/>
<dbReference type="EMBL" id="CAJRST010022223">
    <property type="protein sequence ID" value="CAG5958002.1"/>
    <property type="molecule type" value="Genomic_DNA"/>
</dbReference>
<feature type="region of interest" description="Disordered" evidence="1">
    <location>
        <begin position="1"/>
        <end position="48"/>
    </location>
</feature>
<sequence length="137" mass="14804">MESPPDPASDPGNSASEPATPVRETPVNLETLRKADHPAPVRRQTCSSTNRELRCEPLVFGGSSDSPDHGADTVTDVTFYSEREINQLSNNSESTTGTVFFSCPNGPAPCNPTRYGQSVENFDCSCAKQPPQQLEFV</sequence>
<protein>
    <submittedName>
        <fullName evidence="2">(Atlantic silverside) hypothetical protein</fullName>
    </submittedName>
</protein>
<evidence type="ECO:0000313" key="3">
    <source>
        <dbReference type="Proteomes" id="UP000677803"/>
    </source>
</evidence>
<comment type="caution">
    <text evidence="2">The sequence shown here is derived from an EMBL/GenBank/DDBJ whole genome shotgun (WGS) entry which is preliminary data.</text>
</comment>
<gene>
    <name evidence="2" type="ORF">MMEN_LOCUS14869</name>
</gene>
<dbReference type="Proteomes" id="UP000677803">
    <property type="component" value="Unassembled WGS sequence"/>
</dbReference>
<accession>A0A8S4BG77</accession>